<dbReference type="eggNOG" id="COG1309">
    <property type="taxonomic scope" value="Bacteria"/>
</dbReference>
<evidence type="ECO:0000313" key="2">
    <source>
        <dbReference type="EMBL" id="ADZ70854.1"/>
    </source>
</evidence>
<dbReference type="KEGG" id="pgv:SL003B_2429"/>
<dbReference type="HOGENOM" id="CLU_069356_19_1_5"/>
<dbReference type="EMBL" id="CP002568">
    <property type="protein sequence ID" value="ADZ70854.1"/>
    <property type="molecule type" value="Genomic_DNA"/>
</dbReference>
<organism evidence="2 3">
    <name type="scientific">Polymorphum gilvum (strain LMG 25793 / CGMCC 1.9160 / SL003B-26A1)</name>
    <dbReference type="NCBI Taxonomy" id="991905"/>
    <lineage>
        <taxon>Bacteria</taxon>
        <taxon>Pseudomonadati</taxon>
        <taxon>Pseudomonadota</taxon>
        <taxon>Alphaproteobacteria</taxon>
        <taxon>Rhodobacterales</taxon>
        <taxon>Paracoccaceae</taxon>
        <taxon>Polymorphum</taxon>
    </lineage>
</organism>
<dbReference type="Proteomes" id="UP000008130">
    <property type="component" value="Chromosome"/>
</dbReference>
<gene>
    <name evidence="2" type="ordered locus">SL003B_2429</name>
</gene>
<dbReference type="AlphaFoldDB" id="F2J1Q3"/>
<proteinExistence type="predicted"/>
<feature type="domain" description="PsrA tetracyclin repressor-like C-terminal" evidence="1">
    <location>
        <begin position="94"/>
        <end position="204"/>
    </location>
</feature>
<keyword evidence="3" id="KW-1185">Reference proteome</keyword>
<dbReference type="SUPFAM" id="SSF48498">
    <property type="entry name" value="Tetracyclin repressor-like, C-terminal domain"/>
    <property type="match status" value="1"/>
</dbReference>
<dbReference type="Pfam" id="PF17939">
    <property type="entry name" value="TetR_C_30"/>
    <property type="match status" value="1"/>
</dbReference>
<accession>F2J1Q3</accession>
<name>F2J1Q3_POLGS</name>
<protein>
    <submittedName>
        <fullName evidence="2">TetR family transcription factor</fullName>
    </submittedName>
</protein>
<evidence type="ECO:0000313" key="3">
    <source>
        <dbReference type="Proteomes" id="UP000008130"/>
    </source>
</evidence>
<dbReference type="InterPro" id="IPR036271">
    <property type="entry name" value="Tet_transcr_reg_TetR-rel_C_sf"/>
</dbReference>
<dbReference type="SUPFAM" id="SSF46689">
    <property type="entry name" value="Homeodomain-like"/>
    <property type="match status" value="1"/>
</dbReference>
<dbReference type="InterPro" id="IPR041586">
    <property type="entry name" value="PsrA_TetR_C"/>
</dbReference>
<dbReference type="RefSeq" id="WP_013653169.1">
    <property type="nucleotide sequence ID" value="NC_015259.1"/>
</dbReference>
<dbReference type="Gene3D" id="1.10.357.10">
    <property type="entry name" value="Tetracycline Repressor, domain 2"/>
    <property type="match status" value="1"/>
</dbReference>
<dbReference type="InterPro" id="IPR009057">
    <property type="entry name" value="Homeodomain-like_sf"/>
</dbReference>
<evidence type="ECO:0000259" key="1">
    <source>
        <dbReference type="Pfam" id="PF17939"/>
    </source>
</evidence>
<sequence>MIGVPHPTADRLVGAYCQLVEEGVAAAQITTRMVADRAGTSVSAVAFHFGSLDELIAAVGMGAYNRLNRERLQILQTAIFAHRPEPPPVRSVLDALIRPPVLWHLRGDGAYGVLMHISTLLSTCRDPGRFRALEASMQPHRVIMAQLRAHAPWLSEAEIGWRVSAILGIRSQVLRRRYRCDAFTGGRLDLDDPEAVIEAILDLAVPMFAAPDAASAPRHRF</sequence>
<reference evidence="2 3" key="1">
    <citation type="journal article" date="2011" name="J. Bacteriol.">
        <title>Complete genome sequence of Polymorphum gilvum SL003B-26A1T, a crude oil-degrading bacterium from oil-polluted saline soil.</title>
        <authorList>
            <person name="Li S.G."/>
            <person name="Tang Y.Q."/>
            <person name="Nie Y."/>
            <person name="Cai M."/>
            <person name="Wu X.L."/>
        </authorList>
    </citation>
    <scope>NUCLEOTIDE SEQUENCE [LARGE SCALE GENOMIC DNA]</scope>
    <source>
        <strain evidence="3">LMG 25793 / CGMCC 1.9160 / SL003B-26A1</strain>
    </source>
</reference>
<dbReference type="OrthoDB" id="2356263at2"/>